<comment type="caution">
    <text evidence="3">The sequence shown here is derived from an EMBL/GenBank/DDBJ whole genome shotgun (WGS) entry which is preliminary data.</text>
</comment>
<dbReference type="Pfam" id="PF01337">
    <property type="entry name" value="Barstar"/>
    <property type="match status" value="1"/>
</dbReference>
<evidence type="ECO:0000259" key="2">
    <source>
        <dbReference type="Pfam" id="PF01337"/>
    </source>
</evidence>
<dbReference type="OrthoDB" id="2135182at2"/>
<dbReference type="InterPro" id="IPR000468">
    <property type="entry name" value="Barstar"/>
</dbReference>
<dbReference type="Proteomes" id="UP000234239">
    <property type="component" value="Unassembled WGS sequence"/>
</dbReference>
<evidence type="ECO:0000256" key="1">
    <source>
        <dbReference type="ARBA" id="ARBA00006845"/>
    </source>
</evidence>
<protein>
    <recommendedName>
        <fullName evidence="2">Barstar (barnase inhibitor) domain-containing protein</fullName>
    </recommendedName>
</protein>
<dbReference type="EMBL" id="PKGY01000003">
    <property type="protein sequence ID" value="PKZ21401.1"/>
    <property type="molecule type" value="Genomic_DNA"/>
</dbReference>
<organism evidence="3 4">
    <name type="scientific">Aerococcus sanguinicola</name>
    <dbReference type="NCBI Taxonomy" id="119206"/>
    <lineage>
        <taxon>Bacteria</taxon>
        <taxon>Bacillati</taxon>
        <taxon>Bacillota</taxon>
        <taxon>Bacilli</taxon>
        <taxon>Lactobacillales</taxon>
        <taxon>Aerococcaceae</taxon>
        <taxon>Aerococcus</taxon>
    </lineage>
</organism>
<gene>
    <name evidence="3" type="ORF">CYJ28_05700</name>
</gene>
<reference evidence="3 4" key="1">
    <citation type="submission" date="2017-12" db="EMBL/GenBank/DDBJ databases">
        <title>Phylogenetic diversity of female urinary microbiome.</title>
        <authorList>
            <person name="Thomas-White K."/>
            <person name="Wolfe A.J."/>
        </authorList>
    </citation>
    <scope>NUCLEOTIDE SEQUENCE [LARGE SCALE GENOMIC DNA]</scope>
    <source>
        <strain evidence="3 4">UMB0139</strain>
    </source>
</reference>
<feature type="domain" description="Barstar (barnase inhibitor)" evidence="2">
    <location>
        <begin position="11"/>
        <end position="91"/>
    </location>
</feature>
<sequence>MRVQDQVHDPIQIDCRHLAKSAEAYAYLYEQILAGRPTQASYNLDALYDVLSQLPPGQPIVVSHYADLQAREGRWAKRWRRVLVEAARDWALDLTWEENDDAKH</sequence>
<name>A0A2I1MMT0_9LACT</name>
<dbReference type="InterPro" id="IPR035905">
    <property type="entry name" value="Barstar-like_sf"/>
</dbReference>
<accession>A0A2I1MMT0</accession>
<evidence type="ECO:0000313" key="4">
    <source>
        <dbReference type="Proteomes" id="UP000234239"/>
    </source>
</evidence>
<comment type="similarity">
    <text evidence="1">Belongs to the barstar family.</text>
</comment>
<dbReference type="AlphaFoldDB" id="A0A2I1MMT0"/>
<proteinExistence type="inferred from homology"/>
<dbReference type="SUPFAM" id="SSF52038">
    <property type="entry name" value="Barstar-related"/>
    <property type="match status" value="1"/>
</dbReference>
<dbReference type="Gene3D" id="3.30.370.10">
    <property type="entry name" value="Barstar-like"/>
    <property type="match status" value="1"/>
</dbReference>
<evidence type="ECO:0000313" key="3">
    <source>
        <dbReference type="EMBL" id="PKZ21401.1"/>
    </source>
</evidence>